<dbReference type="Proteomes" id="UP000681722">
    <property type="component" value="Unassembled WGS sequence"/>
</dbReference>
<dbReference type="PROSITE" id="PS50262">
    <property type="entry name" value="G_PROTEIN_RECEP_F1_2"/>
    <property type="match status" value="1"/>
</dbReference>
<dbReference type="Pfam" id="PF00001">
    <property type="entry name" value="7tm_1"/>
    <property type="match status" value="2"/>
</dbReference>
<proteinExistence type="inferred from homology"/>
<evidence type="ECO:0000256" key="6">
    <source>
        <dbReference type="ARBA" id="ARBA00023136"/>
    </source>
</evidence>
<dbReference type="EMBL" id="CAJNOQ010000680">
    <property type="protein sequence ID" value="CAF0827432.1"/>
    <property type="molecule type" value="Genomic_DNA"/>
</dbReference>
<dbReference type="InterPro" id="IPR017452">
    <property type="entry name" value="GPCR_Rhodpsn_7TM"/>
</dbReference>
<evidence type="ECO:0000313" key="15">
    <source>
        <dbReference type="Proteomes" id="UP000663829"/>
    </source>
</evidence>
<dbReference type="EMBL" id="CAJOBC010000681">
    <property type="protein sequence ID" value="CAF3614404.1"/>
    <property type="molecule type" value="Genomic_DNA"/>
</dbReference>
<dbReference type="OrthoDB" id="6358729at2759"/>
<evidence type="ECO:0000256" key="10">
    <source>
        <dbReference type="RuleBase" id="RU000688"/>
    </source>
</evidence>
<evidence type="ECO:0000259" key="12">
    <source>
        <dbReference type="PROSITE" id="PS50262"/>
    </source>
</evidence>
<keyword evidence="2" id="KW-1003">Cell membrane</keyword>
<feature type="transmembrane region" description="Helical" evidence="11">
    <location>
        <begin position="193"/>
        <end position="220"/>
    </location>
</feature>
<keyword evidence="4 11" id="KW-1133">Transmembrane helix</keyword>
<evidence type="ECO:0000256" key="4">
    <source>
        <dbReference type="ARBA" id="ARBA00022989"/>
    </source>
</evidence>
<dbReference type="PROSITE" id="PS00237">
    <property type="entry name" value="G_PROTEIN_RECEP_F1_1"/>
    <property type="match status" value="1"/>
</dbReference>
<evidence type="ECO:0000256" key="5">
    <source>
        <dbReference type="ARBA" id="ARBA00023040"/>
    </source>
</evidence>
<evidence type="ECO:0000256" key="9">
    <source>
        <dbReference type="ARBA" id="ARBA00023224"/>
    </source>
</evidence>
<evidence type="ECO:0000313" key="13">
    <source>
        <dbReference type="EMBL" id="CAF0827432.1"/>
    </source>
</evidence>
<evidence type="ECO:0000256" key="11">
    <source>
        <dbReference type="SAM" id="Phobius"/>
    </source>
</evidence>
<keyword evidence="15" id="KW-1185">Reference proteome</keyword>
<keyword evidence="3 10" id="KW-0812">Transmembrane</keyword>
<dbReference type="Gene3D" id="1.20.1070.10">
    <property type="entry name" value="Rhodopsin 7-helix transmembrane proteins"/>
    <property type="match status" value="2"/>
</dbReference>
<keyword evidence="9 10" id="KW-0807">Transducer</keyword>
<sequence length="898" mass="101834">MSSNVSLLTDRTMSSLWKNDTIEYNEKSPDSFVWSSLSLVIIIIATVCGNSLVCIAVIRERQLRNITNYFLTSLAFTDCLVACLVMPLAVTVELIGHFPFDSFACNLWLTFDVCCSTSSIWHMSVMSLDRYLTLRYPLKYGRNKRRSLMAYKIITIWLISFAICLPLFILGQIDSTNVFDRENRACFPQHRTFKIYGSIVAFFIPLIIMIVTYALTMSALHQAVSTKKKRLKGRNKMALVLNLATMAVRWRRAVNTPADVLKNEEVVNSKNNDCSENLPPVVTEPTTHLTPKRRAYSLLSNEHYDKQYETNSSLSTSINHLNKKFISTHQWQKLLERHHNPRMSAPNKVPVSNCNNKPLLDKTNKNQKQLLDVSSSYLQQKAEGKRSHSCTQYSLNDDFRQKKRRSSSTHTLLQIRRDSQKIGEELEKLSQRVSSLAMINPIAKALIPQSTNETHSFLNNKKSMSTMDTIVRNSNLNLLSEHHRYHAVNLQGASTFTVNIPFTHSMQTPSINPVQITPENGSRTITIPQSSPTIPNVLITHEMDNQNSPIKRRLSSPSKNIQQSNVKMACRKLRYWITVTSDGDRPFYSANNLTEHTPIINKKDPRQSFTHLSSACLRLLPNIEQFCGKTTIVPENSSTVRQQLLVDNAVSSSVHSCMLQRNSCTLQRSSVCSNLAALPRRQRRRGSSSSFQIYSNQQLQQLPINTDRLSLASAILFQKRSHFVNGSEQSSFQMVSIDTESSSCSSSLTHTGVPHSITNSSASTKKHSNTFKNLTKSSVSNERKAMRVLLVIFSVFVILWTPFFIINLLSCFISNIPNVLLSMSTWLGYCSSGANPIIYTIFSRAFRRAFYNILFCKKVITSHKSQLFSPSCNTLSITRNNYNNERKHSNYSYVQAGI</sequence>
<dbReference type="GO" id="GO:0005886">
    <property type="term" value="C:plasma membrane"/>
    <property type="evidence" value="ECO:0007669"/>
    <property type="project" value="UniProtKB-SubCell"/>
</dbReference>
<feature type="transmembrane region" description="Helical" evidence="11">
    <location>
        <begin position="70"/>
        <end position="95"/>
    </location>
</feature>
<keyword evidence="5 10" id="KW-0297">G-protein coupled receptor</keyword>
<dbReference type="PANTHER" id="PTHR24248:SF125">
    <property type="entry name" value="DOPAMINE D2-LIKE RECEPTOR"/>
    <property type="match status" value="1"/>
</dbReference>
<dbReference type="SUPFAM" id="SSF81321">
    <property type="entry name" value="Family A G protein-coupled receptor-like"/>
    <property type="match status" value="2"/>
</dbReference>
<dbReference type="AlphaFoldDB" id="A0A813UD89"/>
<name>A0A813UD89_9BILA</name>
<dbReference type="FunFam" id="1.20.1070.10:FF:000523">
    <property type="entry name" value="5-hydroxytryptamine receptor 2B"/>
    <property type="match status" value="1"/>
</dbReference>
<reference evidence="13" key="1">
    <citation type="submission" date="2021-02" db="EMBL/GenBank/DDBJ databases">
        <authorList>
            <person name="Nowell W R."/>
        </authorList>
    </citation>
    <scope>NUCLEOTIDE SEQUENCE</scope>
</reference>
<feature type="transmembrane region" description="Helical" evidence="11">
    <location>
        <begin position="788"/>
        <end position="806"/>
    </location>
</feature>
<gene>
    <name evidence="13" type="ORF">GPM918_LOCUS4872</name>
    <name evidence="14" type="ORF">SRO942_LOCUS4878</name>
</gene>
<dbReference type="InterPro" id="IPR000276">
    <property type="entry name" value="GPCR_Rhodpsn"/>
</dbReference>
<feature type="domain" description="G-protein coupled receptors family 1 profile" evidence="12">
    <location>
        <begin position="49"/>
        <end position="839"/>
    </location>
</feature>
<evidence type="ECO:0000256" key="8">
    <source>
        <dbReference type="ARBA" id="ARBA00023170"/>
    </source>
</evidence>
<dbReference type="PRINTS" id="PR00237">
    <property type="entry name" value="GPCRRHODOPSN"/>
</dbReference>
<evidence type="ECO:0000256" key="3">
    <source>
        <dbReference type="ARBA" id="ARBA00022692"/>
    </source>
</evidence>
<comment type="similarity">
    <text evidence="10">Belongs to the G-protein coupled receptor 1 family.</text>
</comment>
<dbReference type="GO" id="GO:0004930">
    <property type="term" value="F:G protein-coupled receptor activity"/>
    <property type="evidence" value="ECO:0007669"/>
    <property type="project" value="UniProtKB-KW"/>
</dbReference>
<feature type="transmembrane region" description="Helical" evidence="11">
    <location>
        <begin position="149"/>
        <end position="173"/>
    </location>
</feature>
<dbReference type="PANTHER" id="PTHR24248">
    <property type="entry name" value="ADRENERGIC RECEPTOR-RELATED G-PROTEIN COUPLED RECEPTOR"/>
    <property type="match status" value="1"/>
</dbReference>
<keyword evidence="6 11" id="KW-0472">Membrane</keyword>
<dbReference type="Proteomes" id="UP000663829">
    <property type="component" value="Unassembled WGS sequence"/>
</dbReference>
<protein>
    <recommendedName>
        <fullName evidence="12">G-protein coupled receptors family 1 profile domain-containing protein</fullName>
    </recommendedName>
</protein>
<feature type="transmembrane region" description="Helical" evidence="11">
    <location>
        <begin position="32"/>
        <end position="58"/>
    </location>
</feature>
<evidence type="ECO:0000313" key="14">
    <source>
        <dbReference type="EMBL" id="CAF3614404.1"/>
    </source>
</evidence>
<evidence type="ECO:0000256" key="2">
    <source>
        <dbReference type="ARBA" id="ARBA00022475"/>
    </source>
</evidence>
<evidence type="ECO:0000256" key="1">
    <source>
        <dbReference type="ARBA" id="ARBA00004651"/>
    </source>
</evidence>
<keyword evidence="8 10" id="KW-0675">Receptor</keyword>
<keyword evidence="7" id="KW-1015">Disulfide bond</keyword>
<comment type="subcellular location">
    <subcellularLocation>
        <location evidence="1">Cell membrane</location>
        <topology evidence="1">Multi-pass membrane protein</topology>
    </subcellularLocation>
</comment>
<evidence type="ECO:0000256" key="7">
    <source>
        <dbReference type="ARBA" id="ARBA00023157"/>
    </source>
</evidence>
<accession>A0A813UD89</accession>
<organism evidence="13 15">
    <name type="scientific">Didymodactylos carnosus</name>
    <dbReference type="NCBI Taxonomy" id="1234261"/>
    <lineage>
        <taxon>Eukaryota</taxon>
        <taxon>Metazoa</taxon>
        <taxon>Spiralia</taxon>
        <taxon>Gnathifera</taxon>
        <taxon>Rotifera</taxon>
        <taxon>Eurotatoria</taxon>
        <taxon>Bdelloidea</taxon>
        <taxon>Philodinida</taxon>
        <taxon>Philodinidae</taxon>
        <taxon>Didymodactylos</taxon>
    </lineage>
</organism>
<comment type="caution">
    <text evidence="13">The sequence shown here is derived from an EMBL/GenBank/DDBJ whole genome shotgun (WGS) entry which is preliminary data.</text>
</comment>
<feature type="transmembrane region" description="Helical" evidence="11">
    <location>
        <begin position="107"/>
        <end position="128"/>
    </location>
</feature>
<feature type="transmembrane region" description="Helical" evidence="11">
    <location>
        <begin position="826"/>
        <end position="842"/>
    </location>
</feature>